<sequence length="642" mass="68826">MSIREDFPGDRGAEATQDVASILAAITLPSIEPFGSDSPELYGLQGRPEYPVPFPLPITQLSVAQCVYNSGMEALSLIKRLEDAVAGCKARLVARISGASAVEAQLLKLDRWQNGVAASSAATEMALTLGIPEPTAAALEHHSTVLVQEHPEVLEALEAGILSWRHATIINEEILTLQETASTTAEDKAMLEARLLVLSENTTAASFLGKARRAREKMHPETITTRTKEAFAKRNIKCDAGKDGMSWLTLHLPTISASAIYTRCTSLARTIKSDAAAAQRVADQATAGNTGTNQTGTTQPGTTQPGTNQPGTNQPGTGQDCREYRTLEQLRADVATLLLLGQELPSNNTTTNTATVGAAGTAGAPGTRRANTGSSQEPSTAGSHGVGTTATQEPNTQKTGTSGPLATYREHEAVYLQQLHDLAQSRSLVDPPLPEALVLVTVPFLGLLGLTDEPAELAGREGGPIPEEIARKLLKNASTFLRVLTDPITGAPLPLEPQRYTLRAAEKAVLQALAGGCYIPNCPNPVMDTELDHLRAFEFGGASTLANVRPACKRHHIMKHLKDDKDRHGRRRSINEPERNGLKVRGWTPKVNPDGRIGWTMPSGTYQPPLNNDPPAPHYPTWLKKIIAHSLTRSRTPRSNDA</sequence>
<protein>
    <recommendedName>
        <fullName evidence="2">DUF222 domain-containing protein</fullName>
    </recommendedName>
</protein>
<dbReference type="CDD" id="cd00085">
    <property type="entry name" value="HNHc"/>
    <property type="match status" value="1"/>
</dbReference>
<reference evidence="3 4" key="1">
    <citation type="submission" date="2018-05" db="EMBL/GenBank/DDBJ databases">
        <title>Genetic diversity of glacier-inhabiting Cryobacterium bacteria in China and description of Cryobacterium mengkeensis sp. nov. and Arthrobacter glacialis sp. nov.</title>
        <authorList>
            <person name="Liu Q."/>
            <person name="Xin Y.-H."/>
        </authorList>
    </citation>
    <scope>NUCLEOTIDE SEQUENCE [LARGE SCALE GENOMIC DNA]</scope>
    <source>
        <strain evidence="3 4">GP3</strain>
    </source>
</reference>
<feature type="compositionally biased region" description="Low complexity" evidence="1">
    <location>
        <begin position="282"/>
        <end position="319"/>
    </location>
</feature>
<feature type="region of interest" description="Disordered" evidence="1">
    <location>
        <begin position="561"/>
        <end position="595"/>
    </location>
</feature>
<dbReference type="InterPro" id="IPR003615">
    <property type="entry name" value="HNH_nuc"/>
</dbReference>
<dbReference type="AlphaFoldDB" id="A0A2V3DVJ2"/>
<dbReference type="OrthoDB" id="5197219at2"/>
<gene>
    <name evidence="3" type="ORF">CVS29_00835</name>
</gene>
<feature type="compositionally biased region" description="Basic and acidic residues" evidence="1">
    <location>
        <begin position="561"/>
        <end position="581"/>
    </location>
</feature>
<feature type="compositionally biased region" description="Low complexity" evidence="1">
    <location>
        <begin position="347"/>
        <end position="373"/>
    </location>
</feature>
<dbReference type="RefSeq" id="WP_110104441.1">
    <property type="nucleotide sequence ID" value="NZ_JACBZZ010000001.1"/>
</dbReference>
<feature type="compositionally biased region" description="Polar residues" evidence="1">
    <location>
        <begin position="374"/>
        <end position="403"/>
    </location>
</feature>
<name>A0A2V3DVJ2_9MICC</name>
<dbReference type="InterPro" id="IPR003870">
    <property type="entry name" value="DUF222"/>
</dbReference>
<feature type="region of interest" description="Disordered" evidence="1">
    <location>
        <begin position="282"/>
        <end position="320"/>
    </location>
</feature>
<evidence type="ECO:0000313" key="4">
    <source>
        <dbReference type="Proteomes" id="UP000246303"/>
    </source>
</evidence>
<dbReference type="Pfam" id="PF02720">
    <property type="entry name" value="DUF222"/>
    <property type="match status" value="1"/>
</dbReference>
<feature type="region of interest" description="Disordered" evidence="1">
    <location>
        <begin position="345"/>
        <end position="403"/>
    </location>
</feature>
<evidence type="ECO:0000313" key="3">
    <source>
        <dbReference type="EMBL" id="PXA69153.1"/>
    </source>
</evidence>
<dbReference type="Gene3D" id="1.10.30.50">
    <property type="match status" value="1"/>
</dbReference>
<accession>A0A2V3DVJ2</accession>
<comment type="caution">
    <text evidence="3">The sequence shown here is derived from an EMBL/GenBank/DDBJ whole genome shotgun (WGS) entry which is preliminary data.</text>
</comment>
<keyword evidence="4" id="KW-1185">Reference proteome</keyword>
<dbReference type="Proteomes" id="UP000246303">
    <property type="component" value="Unassembled WGS sequence"/>
</dbReference>
<evidence type="ECO:0000259" key="2">
    <source>
        <dbReference type="Pfam" id="PF02720"/>
    </source>
</evidence>
<feature type="domain" description="DUF222" evidence="2">
    <location>
        <begin position="113"/>
        <end position="284"/>
    </location>
</feature>
<evidence type="ECO:0000256" key="1">
    <source>
        <dbReference type="SAM" id="MobiDB-lite"/>
    </source>
</evidence>
<proteinExistence type="predicted"/>
<dbReference type="EMBL" id="QHLZ01000001">
    <property type="protein sequence ID" value="PXA69153.1"/>
    <property type="molecule type" value="Genomic_DNA"/>
</dbReference>
<organism evidence="3 4">
    <name type="scientific">Arthrobacter psychrochitiniphilus</name>
    <dbReference type="NCBI Taxonomy" id="291045"/>
    <lineage>
        <taxon>Bacteria</taxon>
        <taxon>Bacillati</taxon>
        <taxon>Actinomycetota</taxon>
        <taxon>Actinomycetes</taxon>
        <taxon>Micrococcales</taxon>
        <taxon>Micrococcaceae</taxon>
        <taxon>Arthrobacter</taxon>
    </lineage>
</organism>